<sequence>MVNQANTSSEGVATINRVAISPALLRLLGSLIRAIDDRHLILDSFVRPGDDEHELSTCARCRGTGIVTAPISVSDFEDEEFDQVSPPPSTAPSSAAPAPSAPVAAVVAGTTHAAPGATPAAAVVVGPSPAAAGPIPAAAATVVAGPSPIAATLVGTAPAAPPAAPVGIAPAAPPAAPVGIAPAAPPAAPIEVPAPIAPIPGFHSLGPNVPPPAPESAVYAGNGCERYYTVTRGIRVGVFGDWMSTSPFVTGVSAASFTRHRSLIAAYEAYVTAHGRGFVTHA</sequence>
<comment type="caution">
    <text evidence="3">The sequence shown here is derived from an EMBL/GenBank/DDBJ whole genome shotgun (WGS) entry which is preliminary data.</text>
</comment>
<dbReference type="Pfam" id="PF01693">
    <property type="entry name" value="Cauli_VI"/>
    <property type="match status" value="1"/>
</dbReference>
<reference evidence="3 4" key="1">
    <citation type="journal article" date="2020" name="ISME J.">
        <title>Uncovering the hidden diversity of litter-decomposition mechanisms in mushroom-forming fungi.</title>
        <authorList>
            <person name="Floudas D."/>
            <person name="Bentzer J."/>
            <person name="Ahren D."/>
            <person name="Johansson T."/>
            <person name="Persson P."/>
            <person name="Tunlid A."/>
        </authorList>
    </citation>
    <scope>NUCLEOTIDE SEQUENCE [LARGE SCALE GENOMIC DNA]</scope>
    <source>
        <strain evidence="3 4">CBS 175.51</strain>
    </source>
</reference>
<protein>
    <recommendedName>
        <fullName evidence="2">Ribonuclease H1 N-terminal domain-containing protein</fullName>
    </recommendedName>
</protein>
<dbReference type="InterPro" id="IPR011320">
    <property type="entry name" value="RNase_H1_N"/>
</dbReference>
<dbReference type="AlphaFoldDB" id="A0A8H5BAM1"/>
<evidence type="ECO:0000313" key="4">
    <source>
        <dbReference type="Proteomes" id="UP000541558"/>
    </source>
</evidence>
<feature type="domain" description="Ribonuclease H1 N-terminal" evidence="2">
    <location>
        <begin position="226"/>
        <end position="268"/>
    </location>
</feature>
<accession>A0A8H5BAM1</accession>
<dbReference type="SUPFAM" id="SSF55658">
    <property type="entry name" value="L9 N-domain-like"/>
    <property type="match status" value="1"/>
</dbReference>
<keyword evidence="4" id="KW-1185">Reference proteome</keyword>
<dbReference type="InterPro" id="IPR009027">
    <property type="entry name" value="Ribosomal_bL9/RNase_H1_N"/>
</dbReference>
<name>A0A8H5BAM1_9AGAR</name>
<feature type="region of interest" description="Disordered" evidence="1">
    <location>
        <begin position="79"/>
        <end position="98"/>
    </location>
</feature>
<proteinExistence type="predicted"/>
<evidence type="ECO:0000259" key="2">
    <source>
        <dbReference type="Pfam" id="PF01693"/>
    </source>
</evidence>
<dbReference type="EMBL" id="JAACJK010000173">
    <property type="protein sequence ID" value="KAF5319835.1"/>
    <property type="molecule type" value="Genomic_DNA"/>
</dbReference>
<dbReference type="Proteomes" id="UP000541558">
    <property type="component" value="Unassembled WGS sequence"/>
</dbReference>
<evidence type="ECO:0000313" key="3">
    <source>
        <dbReference type="EMBL" id="KAF5319835.1"/>
    </source>
</evidence>
<evidence type="ECO:0000256" key="1">
    <source>
        <dbReference type="SAM" id="MobiDB-lite"/>
    </source>
</evidence>
<organism evidence="3 4">
    <name type="scientific">Ephemerocybe angulata</name>
    <dbReference type="NCBI Taxonomy" id="980116"/>
    <lineage>
        <taxon>Eukaryota</taxon>
        <taxon>Fungi</taxon>
        <taxon>Dikarya</taxon>
        <taxon>Basidiomycota</taxon>
        <taxon>Agaricomycotina</taxon>
        <taxon>Agaricomycetes</taxon>
        <taxon>Agaricomycetidae</taxon>
        <taxon>Agaricales</taxon>
        <taxon>Agaricineae</taxon>
        <taxon>Psathyrellaceae</taxon>
        <taxon>Ephemerocybe</taxon>
    </lineage>
</organism>
<gene>
    <name evidence="3" type="ORF">D9611_012822</name>
</gene>
<dbReference type="OrthoDB" id="3270804at2759"/>